<name>A0A1C5IKL2_9ACTN</name>
<dbReference type="Proteomes" id="UP000199408">
    <property type="component" value="Unassembled WGS sequence"/>
</dbReference>
<feature type="transmembrane region" description="Helical" evidence="1">
    <location>
        <begin position="118"/>
        <end position="140"/>
    </location>
</feature>
<evidence type="ECO:0000256" key="1">
    <source>
        <dbReference type="SAM" id="Phobius"/>
    </source>
</evidence>
<feature type="transmembrane region" description="Helical" evidence="1">
    <location>
        <begin position="193"/>
        <end position="212"/>
    </location>
</feature>
<sequence length="312" mass="32454">MAVTNDRPVVHVTAGTRPAARGRIILGSVAAGVLLAVLWSYEFVDHVIGDNVANTLLGHDAKATAIGGTAAGLVFAFVSGLAGTFTACNIAMAAAVGPMSQAGGADATRAGLRGLLRPVAWLTVGMVAVSGVYGFVGVLLGDRLPQLSTDTVGGLPVRLVQSMVVFGVIGLAFVYLGLAVLGTLPDPFAHRPVARVVVLGALVGGFLIGRPYPLFNKLFHWAVDSGNPLYGAGAFVLQSLGNIAIVAAMFALVIVLTRGRFIQWLASSPARTAAVTGAMMIALGVFMVVYWDVRLPAMFDYGWFPTMPYNAR</sequence>
<protein>
    <recommendedName>
        <fullName evidence="4">Cytochrome C biogenesis protein transmembrane region</fullName>
    </recommendedName>
</protein>
<evidence type="ECO:0000313" key="2">
    <source>
        <dbReference type="EMBL" id="SCG58908.1"/>
    </source>
</evidence>
<dbReference type="AlphaFoldDB" id="A0A1C5IKL2"/>
<gene>
    <name evidence="2" type="ORF">GA0070560_11327</name>
</gene>
<reference evidence="3" key="1">
    <citation type="submission" date="2016-06" db="EMBL/GenBank/DDBJ databases">
        <authorList>
            <person name="Varghese N."/>
        </authorList>
    </citation>
    <scope>NUCLEOTIDE SEQUENCE [LARGE SCALE GENOMIC DNA]</scope>
    <source>
        <strain evidence="3">DSM 43171</strain>
    </source>
</reference>
<evidence type="ECO:0008006" key="4">
    <source>
        <dbReference type="Google" id="ProtNLM"/>
    </source>
</evidence>
<keyword evidence="3" id="KW-1185">Reference proteome</keyword>
<dbReference type="OrthoDB" id="2604909at2"/>
<keyword evidence="1" id="KW-0812">Transmembrane</keyword>
<feature type="transmembrane region" description="Helical" evidence="1">
    <location>
        <begin position="269"/>
        <end position="291"/>
    </location>
</feature>
<organism evidence="2 3">
    <name type="scientific">Micromonospora halophytica</name>
    <dbReference type="NCBI Taxonomy" id="47864"/>
    <lineage>
        <taxon>Bacteria</taxon>
        <taxon>Bacillati</taxon>
        <taxon>Actinomycetota</taxon>
        <taxon>Actinomycetes</taxon>
        <taxon>Micromonosporales</taxon>
        <taxon>Micromonosporaceae</taxon>
        <taxon>Micromonospora</taxon>
    </lineage>
</organism>
<evidence type="ECO:0000313" key="3">
    <source>
        <dbReference type="Proteomes" id="UP000199408"/>
    </source>
</evidence>
<dbReference type="RefSeq" id="WP_091298578.1">
    <property type="nucleotide sequence ID" value="NZ_FMDN01000013.1"/>
</dbReference>
<feature type="transmembrane region" description="Helical" evidence="1">
    <location>
        <begin position="160"/>
        <end position="181"/>
    </location>
</feature>
<proteinExistence type="predicted"/>
<feature type="transmembrane region" description="Helical" evidence="1">
    <location>
        <begin position="24"/>
        <end position="44"/>
    </location>
</feature>
<dbReference type="STRING" id="47864.GA0070560_11327"/>
<accession>A0A1C5IKL2</accession>
<dbReference type="EMBL" id="FMDN01000013">
    <property type="protein sequence ID" value="SCG58908.1"/>
    <property type="molecule type" value="Genomic_DNA"/>
</dbReference>
<keyword evidence="1" id="KW-1133">Transmembrane helix</keyword>
<feature type="transmembrane region" description="Helical" evidence="1">
    <location>
        <begin position="64"/>
        <end position="97"/>
    </location>
</feature>
<feature type="transmembrane region" description="Helical" evidence="1">
    <location>
        <begin position="232"/>
        <end position="257"/>
    </location>
</feature>
<keyword evidence="1" id="KW-0472">Membrane</keyword>